<evidence type="ECO:0000256" key="9">
    <source>
        <dbReference type="ARBA" id="ARBA00023136"/>
    </source>
</evidence>
<keyword evidence="10" id="KW-0325">Glycoprotein</keyword>
<proteinExistence type="inferred from homology"/>
<name>A0A7M7HNM5_STRPU</name>
<feature type="compositionally biased region" description="Basic residues" evidence="11">
    <location>
        <begin position="463"/>
        <end position="478"/>
    </location>
</feature>
<dbReference type="PANTHER" id="PTHR23136:SF12">
    <property type="entry name" value="ALPHA-2,6-SIALYLTRANSFERASE"/>
    <property type="match status" value="1"/>
</dbReference>
<dbReference type="InParanoid" id="A0A7M7HNM5"/>
<dbReference type="InterPro" id="IPR038578">
    <property type="entry name" value="GT29-like_sf"/>
</dbReference>
<evidence type="ECO:0000256" key="5">
    <source>
        <dbReference type="ARBA" id="ARBA00022692"/>
    </source>
</evidence>
<dbReference type="GO" id="GO:0000139">
    <property type="term" value="C:Golgi membrane"/>
    <property type="evidence" value="ECO:0007669"/>
    <property type="project" value="UniProtKB-SubCell"/>
</dbReference>
<keyword evidence="9 12" id="KW-0472">Membrane</keyword>
<evidence type="ECO:0000256" key="7">
    <source>
        <dbReference type="ARBA" id="ARBA00022989"/>
    </source>
</evidence>
<accession>A0A7M7HNM5</accession>
<dbReference type="InterPro" id="IPR001675">
    <property type="entry name" value="Glyco_trans_29"/>
</dbReference>
<keyword evidence="14" id="KW-1185">Reference proteome</keyword>
<evidence type="ECO:0000256" key="8">
    <source>
        <dbReference type="ARBA" id="ARBA00023034"/>
    </source>
</evidence>
<dbReference type="Pfam" id="PF00777">
    <property type="entry name" value="Glyco_transf_29"/>
    <property type="match status" value="1"/>
</dbReference>
<keyword evidence="3" id="KW-0328">Glycosyltransferase</keyword>
<evidence type="ECO:0000256" key="3">
    <source>
        <dbReference type="ARBA" id="ARBA00022676"/>
    </source>
</evidence>
<dbReference type="Gene3D" id="3.90.1480.20">
    <property type="entry name" value="Glycosyl transferase family 29"/>
    <property type="match status" value="1"/>
</dbReference>
<feature type="compositionally biased region" description="Basic and acidic residues" evidence="11">
    <location>
        <begin position="431"/>
        <end position="441"/>
    </location>
</feature>
<feature type="compositionally biased region" description="Polar residues" evidence="11">
    <location>
        <begin position="442"/>
        <end position="454"/>
    </location>
</feature>
<keyword evidence="7 12" id="KW-1133">Transmembrane helix</keyword>
<evidence type="ECO:0000256" key="2">
    <source>
        <dbReference type="ARBA" id="ARBA00006003"/>
    </source>
</evidence>
<feature type="compositionally biased region" description="Polar residues" evidence="11">
    <location>
        <begin position="81"/>
        <end position="95"/>
    </location>
</feature>
<dbReference type="OMA" id="YDEKINM"/>
<evidence type="ECO:0000313" key="14">
    <source>
        <dbReference type="Proteomes" id="UP000007110"/>
    </source>
</evidence>
<evidence type="ECO:0000256" key="4">
    <source>
        <dbReference type="ARBA" id="ARBA00022679"/>
    </source>
</evidence>
<evidence type="ECO:0000256" key="10">
    <source>
        <dbReference type="ARBA" id="ARBA00023180"/>
    </source>
</evidence>
<evidence type="ECO:0000256" key="1">
    <source>
        <dbReference type="ARBA" id="ARBA00004323"/>
    </source>
</evidence>
<dbReference type="GO" id="GO:0008373">
    <property type="term" value="F:sialyltransferase activity"/>
    <property type="evidence" value="ECO:0007669"/>
    <property type="project" value="InterPro"/>
</dbReference>
<protein>
    <submittedName>
        <fullName evidence="13">Uncharacterized protein</fullName>
    </submittedName>
</protein>
<dbReference type="Proteomes" id="UP000007110">
    <property type="component" value="Unassembled WGS sequence"/>
</dbReference>
<dbReference type="CDD" id="cd23965">
    <property type="entry name" value="GT29_ST6GALNAC3_4_5_6"/>
    <property type="match status" value="1"/>
</dbReference>
<dbReference type="EnsemblMetazoa" id="XM_011682855">
    <property type="protein sequence ID" value="XP_011681157"/>
    <property type="gene ID" value="LOC593961"/>
</dbReference>
<keyword evidence="5 12" id="KW-0812">Transmembrane</keyword>
<dbReference type="KEGG" id="spu:593961"/>
<evidence type="ECO:0000256" key="11">
    <source>
        <dbReference type="SAM" id="MobiDB-lite"/>
    </source>
</evidence>
<sequence>MQLAQQNYHTMANFTTFRQRICQRIMKLRDYALVLTSVYSIFMFFVVCYLLYRSPSKVESIEGGYPRSQFKSYSEDDKNDTGSGTEPPTRSPNTGYYFLDTNQTFTKRCRQCSLVSSAGHLYESGAGADIDSADCVIRMNTAPVTGWTEDVGARTDIRIIGHVNLPRGLVRKGPLRREILEDEDTRAKYVVVPWLYDEKINMTTQTTHIVVKTARDFKKKYPEVNFVFLTREKYEASEKRFKLETGFSRNEVNTWFSTGFVSMMFALDVCDKVHVYGLSTSEFCIHHPKSKVPYHYYEPEKMTECSFQKQNELGLARGHKFLTERAMFARWSLIYDITFHYPSWKATIENVTGNLDTPFLRKYKEALQSGKLGDIPHYVYKNGKRFRIIYKRRVRKVVVKAPQNGTSGIDEKAPKDEKSLPKIETQSSDQNHNDTDEKSLSKAESQVKGQNMTVNKDKDHAPPRKKKRVVRKVVRKKRDLTENH</sequence>
<organism evidence="13 14">
    <name type="scientific">Strongylocentrotus purpuratus</name>
    <name type="common">Purple sea urchin</name>
    <dbReference type="NCBI Taxonomy" id="7668"/>
    <lineage>
        <taxon>Eukaryota</taxon>
        <taxon>Metazoa</taxon>
        <taxon>Echinodermata</taxon>
        <taxon>Eleutherozoa</taxon>
        <taxon>Echinozoa</taxon>
        <taxon>Echinoidea</taxon>
        <taxon>Euechinoidea</taxon>
        <taxon>Echinacea</taxon>
        <taxon>Camarodonta</taxon>
        <taxon>Echinidea</taxon>
        <taxon>Strongylocentrotidae</taxon>
        <taxon>Strongylocentrotus</taxon>
    </lineage>
</organism>
<reference evidence="14" key="1">
    <citation type="submission" date="2015-02" db="EMBL/GenBank/DDBJ databases">
        <title>Genome sequencing for Strongylocentrotus purpuratus.</title>
        <authorList>
            <person name="Murali S."/>
            <person name="Liu Y."/>
            <person name="Vee V."/>
            <person name="English A."/>
            <person name="Wang M."/>
            <person name="Skinner E."/>
            <person name="Han Y."/>
            <person name="Muzny D.M."/>
            <person name="Worley K.C."/>
            <person name="Gibbs R.A."/>
        </authorList>
    </citation>
    <scope>NUCLEOTIDE SEQUENCE</scope>
</reference>
<dbReference type="RefSeq" id="XP_011681157.2">
    <property type="nucleotide sequence ID" value="XM_011682855.2"/>
</dbReference>
<dbReference type="GeneID" id="593961"/>
<reference evidence="13" key="2">
    <citation type="submission" date="2021-01" db="UniProtKB">
        <authorList>
            <consortium name="EnsemblMetazoa"/>
        </authorList>
    </citation>
    <scope>IDENTIFICATION</scope>
</reference>
<dbReference type="OrthoDB" id="10264956at2759"/>
<feature type="region of interest" description="Disordered" evidence="11">
    <location>
        <begin position="404"/>
        <end position="484"/>
    </location>
</feature>
<feature type="region of interest" description="Disordered" evidence="11">
    <location>
        <begin position="69"/>
        <end position="95"/>
    </location>
</feature>
<evidence type="ECO:0000313" key="13">
    <source>
        <dbReference type="EnsemblMetazoa" id="XP_011681157"/>
    </source>
</evidence>
<keyword evidence="4" id="KW-0808">Transferase</keyword>
<comment type="similarity">
    <text evidence="2">Belongs to the glycosyltransferase 29 family.</text>
</comment>
<dbReference type="AlphaFoldDB" id="A0A7M7HNM5"/>
<comment type="subcellular location">
    <subcellularLocation>
        <location evidence="1">Golgi apparatus membrane</location>
        <topology evidence="1">Single-pass type II membrane protein</topology>
    </subcellularLocation>
</comment>
<keyword evidence="6" id="KW-0735">Signal-anchor</keyword>
<evidence type="ECO:0000256" key="12">
    <source>
        <dbReference type="SAM" id="Phobius"/>
    </source>
</evidence>
<feature type="compositionally biased region" description="Basic and acidic residues" evidence="11">
    <location>
        <begin position="409"/>
        <end position="421"/>
    </location>
</feature>
<dbReference type="PANTHER" id="PTHR23136">
    <property type="entry name" value="TAX1-BINDING PROTEIN 3-RELATED"/>
    <property type="match status" value="1"/>
</dbReference>
<keyword evidence="8" id="KW-0333">Golgi apparatus</keyword>
<evidence type="ECO:0000256" key="6">
    <source>
        <dbReference type="ARBA" id="ARBA00022968"/>
    </source>
</evidence>
<feature type="transmembrane region" description="Helical" evidence="12">
    <location>
        <begin position="31"/>
        <end position="52"/>
    </location>
</feature>